<proteinExistence type="predicted"/>
<evidence type="ECO:0000313" key="2">
    <source>
        <dbReference type="EMBL" id="QIS16920.1"/>
    </source>
</evidence>
<dbReference type="RefSeq" id="WP_203217696.1">
    <property type="nucleotide sequence ID" value="NZ_CP046172.1"/>
</dbReference>
<name>A0A6G9YUT5_9NOCA</name>
<protein>
    <submittedName>
        <fullName evidence="2">SRPBCC family protein</fullName>
    </submittedName>
</protein>
<evidence type="ECO:0000313" key="3">
    <source>
        <dbReference type="Proteomes" id="UP000503540"/>
    </source>
</evidence>
<dbReference type="SUPFAM" id="SSF55961">
    <property type="entry name" value="Bet v1-like"/>
    <property type="match status" value="1"/>
</dbReference>
<dbReference type="Proteomes" id="UP000503540">
    <property type="component" value="Chromosome"/>
</dbReference>
<sequence length="119" mass="13882">MRWRSEGGGDPEGRQEVGHTRIFHTGRAVSRETIDELVTDRRFAYRNRSGPFRYYRGIVELAPNAQGGTDITWSGRFAPKLPFSGRFWRWYLTRYMRRMADGLAHYAADSQLRNGSEKH</sequence>
<dbReference type="Gene3D" id="3.30.530.20">
    <property type="match status" value="1"/>
</dbReference>
<dbReference type="InterPro" id="IPR019587">
    <property type="entry name" value="Polyketide_cyclase/dehydratase"/>
</dbReference>
<feature type="region of interest" description="Disordered" evidence="1">
    <location>
        <begin position="1"/>
        <end position="22"/>
    </location>
</feature>
<dbReference type="EMBL" id="CP046172">
    <property type="protein sequence ID" value="QIS16920.1"/>
    <property type="molecule type" value="Genomic_DNA"/>
</dbReference>
<accession>A0A6G9YUT5</accession>
<gene>
    <name evidence="2" type="ORF">F5544_28780</name>
</gene>
<reference evidence="2 3" key="1">
    <citation type="journal article" date="2019" name="ACS Chem. Biol.">
        <title>Identification and Mobilization of a Cryptic Antibiotic Biosynthesis Gene Locus from a Human-Pathogenic Nocardia Isolate.</title>
        <authorList>
            <person name="Herisse M."/>
            <person name="Ishida K."/>
            <person name="Porter J.L."/>
            <person name="Howden B."/>
            <person name="Hertweck C."/>
            <person name="Stinear T.P."/>
            <person name="Pidot S.J."/>
        </authorList>
    </citation>
    <scope>NUCLEOTIDE SEQUENCE [LARGE SCALE GENOMIC DNA]</scope>
    <source>
        <strain evidence="2 3">AUSMDU00012717</strain>
    </source>
</reference>
<dbReference type="AlphaFoldDB" id="A0A6G9YUT5"/>
<dbReference type="InterPro" id="IPR023393">
    <property type="entry name" value="START-like_dom_sf"/>
</dbReference>
<feature type="compositionally biased region" description="Basic and acidic residues" evidence="1">
    <location>
        <begin position="1"/>
        <end position="19"/>
    </location>
</feature>
<organism evidence="2 3">
    <name type="scientific">Nocardia arthritidis</name>
    <dbReference type="NCBI Taxonomy" id="228602"/>
    <lineage>
        <taxon>Bacteria</taxon>
        <taxon>Bacillati</taxon>
        <taxon>Actinomycetota</taxon>
        <taxon>Actinomycetes</taxon>
        <taxon>Mycobacteriales</taxon>
        <taxon>Nocardiaceae</taxon>
        <taxon>Nocardia</taxon>
    </lineage>
</organism>
<keyword evidence="3" id="KW-1185">Reference proteome</keyword>
<evidence type="ECO:0000256" key="1">
    <source>
        <dbReference type="SAM" id="MobiDB-lite"/>
    </source>
</evidence>
<dbReference type="KEGG" id="nah:F5544_28780"/>
<dbReference type="Pfam" id="PF10604">
    <property type="entry name" value="Polyketide_cyc2"/>
    <property type="match status" value="1"/>
</dbReference>